<feature type="region of interest" description="Disordered" evidence="6">
    <location>
        <begin position="66"/>
        <end position="95"/>
    </location>
</feature>
<organism evidence="8 9">
    <name type="scientific">Puccinia coronata f. sp. avenae</name>
    <dbReference type="NCBI Taxonomy" id="200324"/>
    <lineage>
        <taxon>Eukaryota</taxon>
        <taxon>Fungi</taxon>
        <taxon>Dikarya</taxon>
        <taxon>Basidiomycota</taxon>
        <taxon>Pucciniomycotina</taxon>
        <taxon>Pucciniomycetes</taxon>
        <taxon>Pucciniales</taxon>
        <taxon>Pucciniaceae</taxon>
        <taxon>Puccinia</taxon>
    </lineage>
</organism>
<dbReference type="STRING" id="200324.A0A2N5UCX8"/>
<dbReference type="GO" id="GO:0005634">
    <property type="term" value="C:nucleus"/>
    <property type="evidence" value="ECO:0007669"/>
    <property type="project" value="UniProtKB-SubCell"/>
</dbReference>
<dbReference type="InterPro" id="IPR012337">
    <property type="entry name" value="RNaseH-like_sf"/>
</dbReference>
<reference evidence="8 9" key="1">
    <citation type="submission" date="2017-11" db="EMBL/GenBank/DDBJ databases">
        <title>De novo assembly and phasing of dikaryotic genomes from two isolates of Puccinia coronata f. sp. avenae, the causal agent of oat crown rust.</title>
        <authorList>
            <person name="Miller M.E."/>
            <person name="Zhang Y."/>
            <person name="Omidvar V."/>
            <person name="Sperschneider J."/>
            <person name="Schwessinger B."/>
            <person name="Raley C."/>
            <person name="Palmer J.M."/>
            <person name="Garnica D."/>
            <person name="Upadhyaya N."/>
            <person name="Rathjen J."/>
            <person name="Taylor J.M."/>
            <person name="Park R.F."/>
            <person name="Dodds P.N."/>
            <person name="Hirsch C.D."/>
            <person name="Kianian S.F."/>
            <person name="Figueroa M."/>
        </authorList>
    </citation>
    <scope>NUCLEOTIDE SEQUENCE [LARGE SCALE GENOMIC DNA]</scope>
    <source>
        <strain evidence="8">12NC29</strain>
    </source>
</reference>
<keyword evidence="3" id="KW-0863">Zinc-finger</keyword>
<dbReference type="Pfam" id="PF05699">
    <property type="entry name" value="Dimer_Tnp_hAT"/>
    <property type="match status" value="1"/>
</dbReference>
<dbReference type="PANTHER" id="PTHR46481:SF10">
    <property type="entry name" value="ZINC FINGER BED DOMAIN-CONTAINING PROTEIN 39"/>
    <property type="match status" value="1"/>
</dbReference>
<evidence type="ECO:0000256" key="1">
    <source>
        <dbReference type="ARBA" id="ARBA00004123"/>
    </source>
</evidence>
<evidence type="ECO:0000259" key="7">
    <source>
        <dbReference type="Pfam" id="PF05699"/>
    </source>
</evidence>
<evidence type="ECO:0000313" key="8">
    <source>
        <dbReference type="EMBL" id="PLW35605.1"/>
    </source>
</evidence>
<dbReference type="AlphaFoldDB" id="A0A2N5UCX8"/>
<dbReference type="InterPro" id="IPR052035">
    <property type="entry name" value="ZnF_BED_domain_contain"/>
</dbReference>
<evidence type="ECO:0000256" key="2">
    <source>
        <dbReference type="ARBA" id="ARBA00022723"/>
    </source>
</evidence>
<dbReference type="Proteomes" id="UP000235388">
    <property type="component" value="Unassembled WGS sequence"/>
</dbReference>
<proteinExistence type="predicted"/>
<keyword evidence="4" id="KW-0862">Zinc</keyword>
<dbReference type="GO" id="GO:0008270">
    <property type="term" value="F:zinc ion binding"/>
    <property type="evidence" value="ECO:0007669"/>
    <property type="project" value="UniProtKB-KW"/>
</dbReference>
<dbReference type="InterPro" id="IPR008906">
    <property type="entry name" value="HATC_C_dom"/>
</dbReference>
<evidence type="ECO:0000256" key="4">
    <source>
        <dbReference type="ARBA" id="ARBA00022833"/>
    </source>
</evidence>
<evidence type="ECO:0000256" key="6">
    <source>
        <dbReference type="SAM" id="MobiDB-lite"/>
    </source>
</evidence>
<keyword evidence="5" id="KW-0539">Nucleus</keyword>
<dbReference type="OrthoDB" id="2506934at2759"/>
<name>A0A2N5UCX8_9BASI</name>
<dbReference type="SUPFAM" id="SSF53098">
    <property type="entry name" value="Ribonuclease H-like"/>
    <property type="match status" value="1"/>
</dbReference>
<evidence type="ECO:0000313" key="9">
    <source>
        <dbReference type="Proteomes" id="UP000235388"/>
    </source>
</evidence>
<evidence type="ECO:0000256" key="3">
    <source>
        <dbReference type="ARBA" id="ARBA00022771"/>
    </source>
</evidence>
<keyword evidence="2" id="KW-0479">Metal-binding</keyword>
<comment type="subcellular location">
    <subcellularLocation>
        <location evidence="1">Nucleus</location>
    </subcellularLocation>
</comment>
<keyword evidence="9" id="KW-1185">Reference proteome</keyword>
<dbReference type="PANTHER" id="PTHR46481">
    <property type="entry name" value="ZINC FINGER BED DOMAIN-CONTAINING PROTEIN 4"/>
    <property type="match status" value="1"/>
</dbReference>
<feature type="compositionally biased region" description="Basic and acidic residues" evidence="6">
    <location>
        <begin position="74"/>
        <end position="86"/>
    </location>
</feature>
<evidence type="ECO:0000256" key="5">
    <source>
        <dbReference type="ARBA" id="ARBA00023242"/>
    </source>
</evidence>
<accession>A0A2N5UCX8</accession>
<sequence length="165" mass="18891">MISKIKSYLANAIKKPVHICAMILDPTYKTSIWILHAKFIQEHFKLSVDNIVKIFITMAEKFENNMKPKKPAKTSKDKSKDQEPPPKKSCQNNFRLSLRKPVAPVDGIKTEITKYLKDDPEDEDLNFLSYWVGRQKTYPMLAQMAQKFLAIPATSAASERVFSKG</sequence>
<dbReference type="EMBL" id="PGCJ01000254">
    <property type="protein sequence ID" value="PLW35605.1"/>
    <property type="molecule type" value="Genomic_DNA"/>
</dbReference>
<protein>
    <recommendedName>
        <fullName evidence="7">HAT C-terminal dimerisation domain-containing protein</fullName>
    </recommendedName>
</protein>
<dbReference type="GO" id="GO:0046983">
    <property type="term" value="F:protein dimerization activity"/>
    <property type="evidence" value="ECO:0007669"/>
    <property type="project" value="InterPro"/>
</dbReference>
<gene>
    <name evidence="8" type="ORF">PCANC_19056</name>
</gene>
<comment type="caution">
    <text evidence="8">The sequence shown here is derived from an EMBL/GenBank/DDBJ whole genome shotgun (WGS) entry which is preliminary data.</text>
</comment>
<feature type="domain" description="HAT C-terminal dimerisation" evidence="7">
    <location>
        <begin position="111"/>
        <end position="165"/>
    </location>
</feature>